<feature type="domain" description="Sialate O-acetylesterase" evidence="2">
    <location>
        <begin position="104"/>
        <end position="352"/>
    </location>
</feature>
<reference evidence="7 8" key="1">
    <citation type="journal article" date="2019" name="Nat. Med.">
        <title>A library of human gut bacterial isolates paired with longitudinal multiomics data enables mechanistic microbiome research.</title>
        <authorList>
            <person name="Poyet M."/>
            <person name="Groussin M."/>
            <person name="Gibbons S.M."/>
            <person name="Avila-Pacheco J."/>
            <person name="Jiang X."/>
            <person name="Kearney S.M."/>
            <person name="Perrotta A.R."/>
            <person name="Berdy B."/>
            <person name="Zhao S."/>
            <person name="Lieberman T.D."/>
            <person name="Swanson P.K."/>
            <person name="Smith M."/>
            <person name="Roesemann S."/>
            <person name="Alexander J.E."/>
            <person name="Rich S.A."/>
            <person name="Livny J."/>
            <person name="Vlamakis H."/>
            <person name="Clish C."/>
            <person name="Bullock K."/>
            <person name="Deik A."/>
            <person name="Scott J."/>
            <person name="Pierce K.A."/>
            <person name="Xavier R.J."/>
            <person name="Alm E.J."/>
        </authorList>
    </citation>
    <scope>NUCLEOTIDE SEQUENCE [LARGE SCALE GENOMIC DNA]</scope>
    <source>
        <strain evidence="3 8">BIOML-A1</strain>
        <strain evidence="4 7">BIOML-A4</strain>
    </source>
</reference>
<protein>
    <submittedName>
        <fullName evidence="5">Sialate O-acetylesterase</fullName>
    </submittedName>
</protein>
<evidence type="ECO:0000259" key="2">
    <source>
        <dbReference type="Pfam" id="PF03629"/>
    </source>
</evidence>
<evidence type="ECO:0000256" key="1">
    <source>
        <dbReference type="ARBA" id="ARBA00022801"/>
    </source>
</evidence>
<sequence>MKIIFVFANFIFFAITLFAEVRLPSILGNGMVLQQKTQTNLWGWATSQKKITIVTSWNNRTYTGYSSFDGKWSIEVETPEAGGPYTITISDGQPIELSDVLIGEVWVCAGQSNVQMPVKGFIGQPVIGSCDAIAMASSKEKIRLLTVLRRENSELQEECQSTSWLETTPSNVKEFSAVAYFFAKYIQNILQVPVGIICSAAGGTNIERWMNKNDYLAIYPDKSMDEVKNVRAGELYNTMIYPLHLFNIKGIIWYQGESNVLNPHEYKQLFIRMVASWREKWALGEFPFYYVQIAPYQYSDKQASPIGAAELRQAQLEAMTIIPNSGMVVTSDVGDAKHIHPADKPNVGKRLALWALAKTYNIPGIPYCGPIYKSAEIKGSKVILSFDYIDMGMTTYNQPLSGFELAGKNGIFYPAKAVFIGKKEKIEVYSDNVVEPVYVQLGFKNYMPLNLYSTYGLPASPFRIKIPSSKAY</sequence>
<comment type="caution">
    <text evidence="5">The sequence shown here is derived from an EMBL/GenBank/DDBJ whole genome shotgun (WGS) entry which is preliminary data.</text>
</comment>
<organism evidence="5 6">
    <name type="scientific">Phocaeicola dorei</name>
    <dbReference type="NCBI Taxonomy" id="357276"/>
    <lineage>
        <taxon>Bacteria</taxon>
        <taxon>Pseudomonadati</taxon>
        <taxon>Bacteroidota</taxon>
        <taxon>Bacteroidia</taxon>
        <taxon>Bacteroidales</taxon>
        <taxon>Bacteroidaceae</taxon>
        <taxon>Phocaeicola</taxon>
    </lineage>
</organism>
<dbReference type="EMBL" id="SLTU01000002">
    <property type="protein sequence ID" value="TDA73836.1"/>
    <property type="molecule type" value="Genomic_DNA"/>
</dbReference>
<evidence type="ECO:0000313" key="6">
    <source>
        <dbReference type="Proteomes" id="UP000294527"/>
    </source>
</evidence>
<dbReference type="InterPro" id="IPR005181">
    <property type="entry name" value="SASA"/>
</dbReference>
<dbReference type="Pfam" id="PF03629">
    <property type="entry name" value="SASA"/>
    <property type="match status" value="1"/>
</dbReference>
<proteinExistence type="predicted"/>
<dbReference type="Proteomes" id="UP000441162">
    <property type="component" value="Unassembled WGS sequence"/>
</dbReference>
<dbReference type="InterPro" id="IPR036514">
    <property type="entry name" value="SGNH_hydro_sf"/>
</dbReference>
<accession>A0A413GRS8</accession>
<dbReference type="PANTHER" id="PTHR22901:SF0">
    <property type="entry name" value="SIALATE O-ACETYLESTERASE"/>
    <property type="match status" value="1"/>
</dbReference>
<evidence type="ECO:0000313" key="3">
    <source>
        <dbReference type="EMBL" id="KAA5400087.1"/>
    </source>
</evidence>
<dbReference type="AlphaFoldDB" id="A0A413GRS8"/>
<dbReference type="Gene3D" id="3.40.50.1110">
    <property type="entry name" value="SGNH hydrolase"/>
    <property type="match status" value="1"/>
</dbReference>
<evidence type="ECO:0000313" key="7">
    <source>
        <dbReference type="Proteomes" id="UP000441162"/>
    </source>
</evidence>
<evidence type="ECO:0000313" key="8">
    <source>
        <dbReference type="Proteomes" id="UP000481616"/>
    </source>
</evidence>
<reference evidence="5 6" key="2">
    <citation type="journal article" date="2019" name="Nat. Microbiol.">
        <title>Genomic variation and strain-specific functional adaptation in the human gut microbiome during early life.</title>
        <authorList>
            <person name="Vatanen T."/>
            <person name="Plichta D.R."/>
            <person name="Somani J."/>
            <person name="Munch P.C."/>
            <person name="Arthur T.D."/>
            <person name="Hall A.B."/>
            <person name="Rudolf S."/>
            <person name="Oakeley E.J."/>
            <person name="Ke X."/>
            <person name="Young R.A."/>
            <person name="Haiser H.J."/>
            <person name="Kolde R."/>
            <person name="Yassour M."/>
            <person name="Luopajarvi K."/>
            <person name="Siljander H."/>
            <person name="Virtanen S.M."/>
            <person name="Ilonen J."/>
            <person name="Uibo R."/>
            <person name="Tillmann V."/>
            <person name="Mokurov S."/>
            <person name="Dorshakova N."/>
            <person name="Porter J.A."/>
            <person name="McHardy A.C."/>
            <person name="Lahdesmaki H."/>
            <person name="Vlamakis H."/>
            <person name="Huttenhower C."/>
            <person name="Knip M."/>
            <person name="Xavier R.J."/>
        </authorList>
    </citation>
    <scope>NUCLEOTIDE SEQUENCE [LARGE SCALE GENOMIC DNA]</scope>
    <source>
        <strain evidence="5 6">RJX1047</strain>
    </source>
</reference>
<evidence type="ECO:0000313" key="4">
    <source>
        <dbReference type="EMBL" id="KAA5407032.1"/>
    </source>
</evidence>
<dbReference type="InterPro" id="IPR039329">
    <property type="entry name" value="SIAE"/>
</dbReference>
<dbReference type="Proteomes" id="UP000481616">
    <property type="component" value="Unassembled WGS sequence"/>
</dbReference>
<keyword evidence="1" id="KW-0378">Hydrolase</keyword>
<name>A0A413GRS8_9BACT</name>
<dbReference type="PANTHER" id="PTHR22901">
    <property type="entry name" value="SIALATE O-ACETYLESTERASE"/>
    <property type="match status" value="1"/>
</dbReference>
<dbReference type="GO" id="GO:0001681">
    <property type="term" value="F:sialate O-acetylesterase activity"/>
    <property type="evidence" value="ECO:0007669"/>
    <property type="project" value="InterPro"/>
</dbReference>
<dbReference type="EMBL" id="VVZA01000003">
    <property type="protein sequence ID" value="KAA5407032.1"/>
    <property type="molecule type" value="Genomic_DNA"/>
</dbReference>
<dbReference type="EMBL" id="VVYY01000003">
    <property type="protein sequence ID" value="KAA5400087.1"/>
    <property type="molecule type" value="Genomic_DNA"/>
</dbReference>
<dbReference type="GO" id="GO:0005975">
    <property type="term" value="P:carbohydrate metabolic process"/>
    <property type="evidence" value="ECO:0007669"/>
    <property type="project" value="TreeGrafter"/>
</dbReference>
<evidence type="ECO:0000313" key="5">
    <source>
        <dbReference type="EMBL" id="TDA73836.1"/>
    </source>
</evidence>
<dbReference type="SUPFAM" id="SSF52266">
    <property type="entry name" value="SGNH hydrolase"/>
    <property type="match status" value="1"/>
</dbReference>
<dbReference type="Proteomes" id="UP000294527">
    <property type="component" value="Unassembled WGS sequence"/>
</dbReference>
<gene>
    <name evidence="5" type="ORF">E1I98_16540</name>
    <name evidence="4" type="ORF">F2Y51_05840</name>
    <name evidence="3" type="ORF">F2Y58_05220</name>
</gene>